<dbReference type="Proteomes" id="UP001056120">
    <property type="component" value="Linkage Group LG01"/>
</dbReference>
<comment type="caution">
    <text evidence="1">The sequence shown here is derived from an EMBL/GenBank/DDBJ whole genome shotgun (WGS) entry which is preliminary data.</text>
</comment>
<protein>
    <submittedName>
        <fullName evidence="1">Uncharacterized protein</fullName>
    </submittedName>
</protein>
<accession>A0ACB9K8Y0</accession>
<dbReference type="EMBL" id="CM042018">
    <property type="protein sequence ID" value="KAI3828750.1"/>
    <property type="molecule type" value="Genomic_DNA"/>
</dbReference>
<gene>
    <name evidence="1" type="ORF">L1987_02860</name>
</gene>
<reference evidence="2" key="1">
    <citation type="journal article" date="2022" name="Mol. Ecol. Resour.">
        <title>The genomes of chicory, endive, great burdock and yacon provide insights into Asteraceae palaeo-polyploidization history and plant inulin production.</title>
        <authorList>
            <person name="Fan W."/>
            <person name="Wang S."/>
            <person name="Wang H."/>
            <person name="Wang A."/>
            <person name="Jiang F."/>
            <person name="Liu H."/>
            <person name="Zhao H."/>
            <person name="Xu D."/>
            <person name="Zhang Y."/>
        </authorList>
    </citation>
    <scope>NUCLEOTIDE SEQUENCE [LARGE SCALE GENOMIC DNA]</scope>
    <source>
        <strain evidence="2">cv. Yunnan</strain>
    </source>
</reference>
<organism evidence="1 2">
    <name type="scientific">Smallanthus sonchifolius</name>
    <dbReference type="NCBI Taxonomy" id="185202"/>
    <lineage>
        <taxon>Eukaryota</taxon>
        <taxon>Viridiplantae</taxon>
        <taxon>Streptophyta</taxon>
        <taxon>Embryophyta</taxon>
        <taxon>Tracheophyta</taxon>
        <taxon>Spermatophyta</taxon>
        <taxon>Magnoliopsida</taxon>
        <taxon>eudicotyledons</taxon>
        <taxon>Gunneridae</taxon>
        <taxon>Pentapetalae</taxon>
        <taxon>asterids</taxon>
        <taxon>campanulids</taxon>
        <taxon>Asterales</taxon>
        <taxon>Asteraceae</taxon>
        <taxon>Asteroideae</taxon>
        <taxon>Heliantheae alliance</taxon>
        <taxon>Millerieae</taxon>
        <taxon>Smallanthus</taxon>
    </lineage>
</organism>
<reference evidence="1 2" key="2">
    <citation type="journal article" date="2022" name="Mol. Ecol. Resour.">
        <title>The genomes of chicory, endive, great burdock and yacon provide insights into Asteraceae paleo-polyploidization history and plant inulin production.</title>
        <authorList>
            <person name="Fan W."/>
            <person name="Wang S."/>
            <person name="Wang H."/>
            <person name="Wang A."/>
            <person name="Jiang F."/>
            <person name="Liu H."/>
            <person name="Zhao H."/>
            <person name="Xu D."/>
            <person name="Zhang Y."/>
        </authorList>
    </citation>
    <scope>NUCLEOTIDE SEQUENCE [LARGE SCALE GENOMIC DNA]</scope>
    <source>
        <strain evidence="2">cv. Yunnan</strain>
        <tissue evidence="1">Leaves</tissue>
    </source>
</reference>
<evidence type="ECO:0000313" key="2">
    <source>
        <dbReference type="Proteomes" id="UP001056120"/>
    </source>
</evidence>
<proteinExistence type="predicted"/>
<evidence type="ECO:0000313" key="1">
    <source>
        <dbReference type="EMBL" id="KAI3828750.1"/>
    </source>
</evidence>
<sequence length="250" mass="28166">MDKITEIESKLDYFHKPNWSDIIVEKEICNQQDIVATKKISNVLNELNDTFKITNITEKGGFGEDIDIEDGLFGEDTERSPTQQAAETSAKDETRSGVHQAFEQTETSKGAIVTEREQGKNDGKVVGGLEDLEALNFSFGFTQETSCEEKQNEMVSDVHQALKQTETSKGVEEEEDEMPADVDHESVNQDPTAGKDNLIEEMELKTSSENINRQRLTGRIKVASEALRSPYLVREVDITKSITKEDDWVW</sequence>
<keyword evidence="2" id="KW-1185">Reference proteome</keyword>
<name>A0ACB9K8Y0_9ASTR</name>